<reference evidence="2 3" key="1">
    <citation type="journal article" date="2009" name="PLoS Genet.">
        <title>Adaptations to submarine hydrothermal environments exemplified by the genome of Nautilia profundicola.</title>
        <authorList>
            <person name="Campbell B.J."/>
            <person name="Smith J.L."/>
            <person name="Hanson T.E."/>
            <person name="Klotz M.G."/>
            <person name="Stein L.Y."/>
            <person name="Lee C.K."/>
            <person name="Wu D."/>
            <person name="Robinson J.M."/>
            <person name="Khouri H.M."/>
            <person name="Eisen J.A."/>
            <person name="Cary S.C."/>
        </authorList>
    </citation>
    <scope>NUCLEOTIDE SEQUENCE [LARGE SCALE GENOMIC DNA]</scope>
    <source>
        <strain evidence="3">ATCC BAA-1463 / DSM 18972 / AmH</strain>
    </source>
</reference>
<keyword evidence="1" id="KW-0472">Membrane</keyword>
<accession>B9L9E6</accession>
<keyword evidence="1" id="KW-1133">Transmembrane helix</keyword>
<feature type="transmembrane region" description="Helical" evidence="1">
    <location>
        <begin position="73"/>
        <end position="95"/>
    </location>
</feature>
<dbReference type="OrthoDB" id="5372862at2"/>
<protein>
    <recommendedName>
        <fullName evidence="4">DUF2628 domain-containing protein</fullName>
    </recommendedName>
</protein>
<dbReference type="Proteomes" id="UP000000448">
    <property type="component" value="Chromosome"/>
</dbReference>
<evidence type="ECO:0000256" key="1">
    <source>
        <dbReference type="SAM" id="Phobius"/>
    </source>
</evidence>
<organism evidence="2 3">
    <name type="scientific">Nautilia profundicola (strain ATCC BAA-1463 / DSM 18972 / AmH)</name>
    <dbReference type="NCBI Taxonomy" id="598659"/>
    <lineage>
        <taxon>Bacteria</taxon>
        <taxon>Pseudomonadati</taxon>
        <taxon>Campylobacterota</taxon>
        <taxon>Epsilonproteobacteria</taxon>
        <taxon>Nautiliales</taxon>
        <taxon>Nautiliaceae</taxon>
        <taxon>Nautilia</taxon>
    </lineage>
</organism>
<name>B9L9E6_NAUPA</name>
<keyword evidence="1" id="KW-0812">Transmembrane</keyword>
<dbReference type="EMBL" id="CP001279">
    <property type="protein sequence ID" value="ACM93748.1"/>
    <property type="molecule type" value="Genomic_DNA"/>
</dbReference>
<keyword evidence="3" id="KW-1185">Reference proteome</keyword>
<gene>
    <name evidence="2" type="ordered locus">NAMH_0851</name>
</gene>
<evidence type="ECO:0000313" key="2">
    <source>
        <dbReference type="EMBL" id="ACM93748.1"/>
    </source>
</evidence>
<evidence type="ECO:0000313" key="3">
    <source>
        <dbReference type="Proteomes" id="UP000000448"/>
    </source>
</evidence>
<dbReference type="STRING" id="598659.NAMH_0851"/>
<dbReference type="AlphaFoldDB" id="B9L9E6"/>
<sequence length="159" mass="18608">MKERYLKLLKEIYPNLSERDEKIFEEIMNDEGLGKCKPKFNLWGFLFGWFYLLYRHAYVEAVAVLIVSLMVGYFYLPGMVVVNSLIGGFCYYFLYLNKFSMDVDRCGGISYPDMECLRKKAKTSKWAVIIAIIMILVLIWPVVYAIITGHQLRTPDNPY</sequence>
<feature type="transmembrane region" description="Helical" evidence="1">
    <location>
        <begin position="42"/>
        <end position="67"/>
    </location>
</feature>
<dbReference type="InterPro" id="IPR024399">
    <property type="entry name" value="DUF2628"/>
</dbReference>
<evidence type="ECO:0008006" key="4">
    <source>
        <dbReference type="Google" id="ProtNLM"/>
    </source>
</evidence>
<dbReference type="RefSeq" id="WP_015902800.1">
    <property type="nucleotide sequence ID" value="NC_012115.1"/>
</dbReference>
<proteinExistence type="predicted"/>
<feature type="transmembrane region" description="Helical" evidence="1">
    <location>
        <begin position="126"/>
        <end position="147"/>
    </location>
</feature>
<dbReference type="HOGENOM" id="CLU_1658900_0_0_7"/>
<dbReference type="KEGG" id="nam:NAMH_0851"/>
<dbReference type="Pfam" id="PF10947">
    <property type="entry name" value="DUF2628"/>
    <property type="match status" value="1"/>
</dbReference>